<dbReference type="PANTHER" id="PTHR30005:SF0">
    <property type="entry name" value="RETROGRADE REGULATION PROTEIN 2"/>
    <property type="match status" value="1"/>
</dbReference>
<name>X1A082_9ZZZZ</name>
<evidence type="ECO:0000313" key="2">
    <source>
        <dbReference type="EMBL" id="GAG75219.1"/>
    </source>
</evidence>
<sequence length="179" mass="19585">MNPIASIEIGTNSIRMLIAQKGKPDSPLKPVLRKRVITRLGEDFNKKEIGTIKPGPLARSISALKDFFGIASQFGVPCPIVVATGVVREAVNRNNFITLIAERLGHNVRIISGEEEADLTCKGMLSSLNHRKEPLVFFDLGGGSTEFISTNDKERKSISIELGVVILTEDYLITDPPKD</sequence>
<dbReference type="Gene3D" id="3.30.420.150">
    <property type="entry name" value="Exopolyphosphatase. Domain 2"/>
    <property type="match status" value="1"/>
</dbReference>
<dbReference type="InterPro" id="IPR050273">
    <property type="entry name" value="GppA/Ppx_hydrolase"/>
</dbReference>
<organism evidence="2">
    <name type="scientific">marine sediment metagenome</name>
    <dbReference type="NCBI Taxonomy" id="412755"/>
    <lineage>
        <taxon>unclassified sequences</taxon>
        <taxon>metagenomes</taxon>
        <taxon>ecological metagenomes</taxon>
    </lineage>
</organism>
<dbReference type="CDD" id="cd24054">
    <property type="entry name" value="ASKHA_NBD_AaPPX-GppA_MtPPX2-like"/>
    <property type="match status" value="1"/>
</dbReference>
<accession>X1A082</accession>
<dbReference type="InterPro" id="IPR003695">
    <property type="entry name" value="Ppx_GppA_N"/>
</dbReference>
<dbReference type="EMBL" id="BART01017140">
    <property type="protein sequence ID" value="GAG75219.1"/>
    <property type="molecule type" value="Genomic_DNA"/>
</dbReference>
<gene>
    <name evidence="2" type="ORF">S01H4_32719</name>
</gene>
<proteinExistence type="predicted"/>
<protein>
    <recommendedName>
        <fullName evidence="1">Ppx/GppA phosphatase N-terminal domain-containing protein</fullName>
    </recommendedName>
</protein>
<dbReference type="Pfam" id="PF02541">
    <property type="entry name" value="Ppx-GppA"/>
    <property type="match status" value="1"/>
</dbReference>
<dbReference type="AlphaFoldDB" id="X1A082"/>
<dbReference type="InterPro" id="IPR043129">
    <property type="entry name" value="ATPase_NBD"/>
</dbReference>
<feature type="non-terminal residue" evidence="2">
    <location>
        <position position="179"/>
    </location>
</feature>
<comment type="caution">
    <text evidence="2">The sequence shown here is derived from an EMBL/GenBank/DDBJ whole genome shotgun (WGS) entry which is preliminary data.</text>
</comment>
<feature type="domain" description="Ppx/GppA phosphatase N-terminal" evidence="1">
    <location>
        <begin position="22"/>
        <end position="177"/>
    </location>
</feature>
<evidence type="ECO:0000259" key="1">
    <source>
        <dbReference type="Pfam" id="PF02541"/>
    </source>
</evidence>
<dbReference type="GO" id="GO:0016462">
    <property type="term" value="F:pyrophosphatase activity"/>
    <property type="evidence" value="ECO:0007669"/>
    <property type="project" value="TreeGrafter"/>
</dbReference>
<dbReference type="SUPFAM" id="SSF53067">
    <property type="entry name" value="Actin-like ATPase domain"/>
    <property type="match status" value="2"/>
</dbReference>
<dbReference type="Gene3D" id="3.30.420.40">
    <property type="match status" value="1"/>
</dbReference>
<dbReference type="PANTHER" id="PTHR30005">
    <property type="entry name" value="EXOPOLYPHOSPHATASE"/>
    <property type="match status" value="1"/>
</dbReference>
<reference evidence="2" key="1">
    <citation type="journal article" date="2014" name="Front. Microbiol.">
        <title>High frequency of phylogenetically diverse reductive dehalogenase-homologous genes in deep subseafloor sedimentary metagenomes.</title>
        <authorList>
            <person name="Kawai M."/>
            <person name="Futagami T."/>
            <person name="Toyoda A."/>
            <person name="Takaki Y."/>
            <person name="Nishi S."/>
            <person name="Hori S."/>
            <person name="Arai W."/>
            <person name="Tsubouchi T."/>
            <person name="Morono Y."/>
            <person name="Uchiyama I."/>
            <person name="Ito T."/>
            <person name="Fujiyama A."/>
            <person name="Inagaki F."/>
            <person name="Takami H."/>
        </authorList>
    </citation>
    <scope>NUCLEOTIDE SEQUENCE</scope>
    <source>
        <strain evidence="2">Expedition CK06-06</strain>
    </source>
</reference>